<dbReference type="CDD" id="cd00200">
    <property type="entry name" value="WD40"/>
    <property type="match status" value="1"/>
</dbReference>
<gene>
    <name evidence="6" type="ORF">MNOR_LOCUS12065</name>
</gene>
<feature type="repeat" description="WD" evidence="3">
    <location>
        <begin position="437"/>
        <end position="471"/>
    </location>
</feature>
<name>A0AAV2QEM4_MEGNR</name>
<accession>A0AAV2QEM4</accession>
<dbReference type="PANTHER" id="PTHR16266:SF17">
    <property type="entry name" value="BRWD3"/>
    <property type="match status" value="1"/>
</dbReference>
<dbReference type="SMART" id="SM00320">
    <property type="entry name" value="WD40"/>
    <property type="match status" value="8"/>
</dbReference>
<feature type="compositionally biased region" description="Pro residues" evidence="4">
    <location>
        <begin position="663"/>
        <end position="680"/>
    </location>
</feature>
<dbReference type="PROSITE" id="PS00678">
    <property type="entry name" value="WD_REPEATS_1"/>
    <property type="match status" value="2"/>
</dbReference>
<dbReference type="GO" id="GO:0007010">
    <property type="term" value="P:cytoskeleton organization"/>
    <property type="evidence" value="ECO:0007669"/>
    <property type="project" value="TreeGrafter"/>
</dbReference>
<comment type="caution">
    <text evidence="6">The sequence shown here is derived from an EMBL/GenBank/DDBJ whole genome shotgun (WGS) entry which is preliminary data.</text>
</comment>
<feature type="repeat" description="WD" evidence="3">
    <location>
        <begin position="373"/>
        <end position="407"/>
    </location>
</feature>
<evidence type="ECO:0000256" key="1">
    <source>
        <dbReference type="ARBA" id="ARBA00022574"/>
    </source>
</evidence>
<feature type="repeat" description="WD" evidence="3">
    <location>
        <begin position="272"/>
        <end position="306"/>
    </location>
</feature>
<organism evidence="6 7">
    <name type="scientific">Meganyctiphanes norvegica</name>
    <name type="common">Northern krill</name>
    <name type="synonym">Thysanopoda norvegica</name>
    <dbReference type="NCBI Taxonomy" id="48144"/>
    <lineage>
        <taxon>Eukaryota</taxon>
        <taxon>Metazoa</taxon>
        <taxon>Ecdysozoa</taxon>
        <taxon>Arthropoda</taxon>
        <taxon>Crustacea</taxon>
        <taxon>Multicrustacea</taxon>
        <taxon>Malacostraca</taxon>
        <taxon>Eumalacostraca</taxon>
        <taxon>Eucarida</taxon>
        <taxon>Euphausiacea</taxon>
        <taxon>Euphausiidae</taxon>
        <taxon>Meganyctiphanes</taxon>
    </lineage>
</organism>
<dbReference type="InterPro" id="IPR057452">
    <property type="entry name" value="BRWD/PHIP_N"/>
</dbReference>
<dbReference type="Proteomes" id="UP001497623">
    <property type="component" value="Unassembled WGS sequence"/>
</dbReference>
<dbReference type="Pfam" id="PF25437">
    <property type="entry name" value="BRWD1_N"/>
    <property type="match status" value="1"/>
</dbReference>
<dbReference type="GO" id="GO:0006357">
    <property type="term" value="P:regulation of transcription by RNA polymerase II"/>
    <property type="evidence" value="ECO:0007669"/>
    <property type="project" value="TreeGrafter"/>
</dbReference>
<dbReference type="PROSITE" id="PS50294">
    <property type="entry name" value="WD_REPEATS_REGION"/>
    <property type="match status" value="4"/>
</dbReference>
<evidence type="ECO:0000256" key="3">
    <source>
        <dbReference type="PROSITE-ProRule" id="PRU00221"/>
    </source>
</evidence>
<dbReference type="GO" id="GO:0005634">
    <property type="term" value="C:nucleus"/>
    <property type="evidence" value="ECO:0007669"/>
    <property type="project" value="TreeGrafter"/>
</dbReference>
<evidence type="ECO:0000313" key="7">
    <source>
        <dbReference type="Proteomes" id="UP001497623"/>
    </source>
</evidence>
<dbReference type="SUPFAM" id="SSF50978">
    <property type="entry name" value="WD40 repeat-like"/>
    <property type="match status" value="1"/>
</dbReference>
<dbReference type="InterPro" id="IPR015943">
    <property type="entry name" value="WD40/YVTN_repeat-like_dom_sf"/>
</dbReference>
<evidence type="ECO:0000259" key="5">
    <source>
        <dbReference type="Pfam" id="PF25437"/>
    </source>
</evidence>
<evidence type="ECO:0000256" key="4">
    <source>
        <dbReference type="SAM" id="MobiDB-lite"/>
    </source>
</evidence>
<keyword evidence="2" id="KW-0677">Repeat</keyword>
<evidence type="ECO:0000313" key="6">
    <source>
        <dbReference type="EMBL" id="CAL4083048.1"/>
    </source>
</evidence>
<dbReference type="InterPro" id="IPR036322">
    <property type="entry name" value="WD40_repeat_dom_sf"/>
</dbReference>
<dbReference type="InterPro" id="IPR052060">
    <property type="entry name" value="Bromo_WD_repeat"/>
</dbReference>
<keyword evidence="1 3" id="KW-0853">WD repeat</keyword>
<protein>
    <recommendedName>
        <fullName evidence="5">BRWD/PHIP N-terminal domain-containing protein</fullName>
    </recommendedName>
</protein>
<dbReference type="InterPro" id="IPR019775">
    <property type="entry name" value="WD40_repeat_CS"/>
</dbReference>
<dbReference type="InterPro" id="IPR001680">
    <property type="entry name" value="WD40_rpt"/>
</dbReference>
<feature type="repeat" description="WD" evidence="3">
    <location>
        <begin position="188"/>
        <end position="229"/>
    </location>
</feature>
<dbReference type="PROSITE" id="PS50082">
    <property type="entry name" value="WD_REPEATS_2"/>
    <property type="match status" value="6"/>
</dbReference>
<feature type="repeat" description="WD" evidence="3">
    <location>
        <begin position="472"/>
        <end position="514"/>
    </location>
</feature>
<dbReference type="Pfam" id="PF00400">
    <property type="entry name" value="WD40"/>
    <property type="match status" value="7"/>
</dbReference>
<feature type="non-terminal residue" evidence="6">
    <location>
        <position position="704"/>
    </location>
</feature>
<keyword evidence="7" id="KW-1185">Reference proteome</keyword>
<sequence length="704" mass="78794">MDVVPSSSRGASASDKKHTTLEIELHYLIAKYLSAGPCQRTFQVLKEELEENQLLPKRLDWEGNVHNRKYEELDEQNSHLHNDHLLRLVERLSPTINQLIPVLSATATLLGAGKQSLLRTDWDLRKKYRTTRDASVRQHGFPKLEPVRVTGPPNLTQTVVGRELTGTFNRQHVVTNKFYSRIQQFSRTVGHLSAIYCMLFDKSGRYIITGADDMLVKIWSITDGRLLATLRGASAEISDLAIDNENSLIAAGSCDKIIRVWNLQTLAPVAVLSSHTGMITALQFCPAPDNEGVLVSTGGDGCVAFWTYSRRGISVKFDTKPLKMNERVRPGNAQLICASFSQGGNFLAVGGADHFVRIYLLGGDDGVDKLLEEERHQDRVDSIQWAHGGLKFATGSRDGTALIWSYERQHWKNIVLNMAQRKPGEQSATEDVKKLQVTMVGWDSRDNHVLTTSNDKSLRVWNSITGKLCHTLKGHEDNAYVIEAHPKEPRLVFTAGHDGQIFIWDIMAGCVVKSFKNTIEGQGYGSFFDAKWTPDGYSIAATDSHGHLVIYGIGSNEKYKKIPNELFFHTDYRPLLRDANHHVLDEQTQMAPHLMPPPFLVNMDGNPYPPEYQKLVPGREKCRDDQLVPNVIQNANGEPEVLDFLEADLNNPFAHQPEEINNPPAPPFASPPPLLPPATPQAPGDDQLRNLSIDYMIERLAQEQ</sequence>
<dbReference type="PANTHER" id="PTHR16266">
    <property type="entry name" value="WD REPEAT DOMAIN 9"/>
    <property type="match status" value="1"/>
</dbReference>
<feature type="region of interest" description="Disordered" evidence="4">
    <location>
        <begin position="654"/>
        <end position="687"/>
    </location>
</feature>
<evidence type="ECO:0000256" key="2">
    <source>
        <dbReference type="ARBA" id="ARBA00022737"/>
    </source>
</evidence>
<feature type="domain" description="BRWD/PHIP N-terminal" evidence="5">
    <location>
        <begin position="13"/>
        <end position="95"/>
    </location>
</feature>
<dbReference type="Gene3D" id="2.130.10.10">
    <property type="entry name" value="YVTN repeat-like/Quinoprotein amine dehydrogenase"/>
    <property type="match status" value="2"/>
</dbReference>
<reference evidence="6 7" key="1">
    <citation type="submission" date="2024-05" db="EMBL/GenBank/DDBJ databases">
        <authorList>
            <person name="Wallberg A."/>
        </authorList>
    </citation>
    <scope>NUCLEOTIDE SEQUENCE [LARGE SCALE GENOMIC DNA]</scope>
</reference>
<dbReference type="AlphaFoldDB" id="A0AAV2QEM4"/>
<dbReference type="GO" id="GO:0008360">
    <property type="term" value="P:regulation of cell shape"/>
    <property type="evidence" value="ECO:0007669"/>
    <property type="project" value="TreeGrafter"/>
</dbReference>
<dbReference type="EMBL" id="CAXKWB010006496">
    <property type="protein sequence ID" value="CAL4083048.1"/>
    <property type="molecule type" value="Genomic_DNA"/>
</dbReference>
<proteinExistence type="predicted"/>
<feature type="repeat" description="WD" evidence="3">
    <location>
        <begin position="230"/>
        <end position="271"/>
    </location>
</feature>